<dbReference type="Gene3D" id="3.90.1100.10">
    <property type="match status" value="1"/>
</dbReference>
<evidence type="ECO:0000256" key="4">
    <source>
        <dbReference type="ARBA" id="ARBA00022679"/>
    </source>
</evidence>
<dbReference type="InterPro" id="IPR007121">
    <property type="entry name" value="RNA_pol_bsu_CS"/>
</dbReference>
<dbReference type="HAMAP" id="MF_01321">
    <property type="entry name" value="RNApol_bact_RpoB"/>
    <property type="match status" value="1"/>
</dbReference>
<keyword evidence="5 9" id="KW-0548">Nucleotidyltransferase</keyword>
<protein>
    <recommendedName>
        <fullName evidence="9">DNA-directed RNA polymerase subunit beta</fullName>
        <ecNumber evidence="9">2.7.7.6</ecNumber>
    </recommendedName>
    <alternativeName>
        <fullName evidence="9">PEP</fullName>
    </alternativeName>
    <alternativeName>
        <fullName evidence="9">Plastid-encoded RNA polymerase subunit beta</fullName>
        <shortName evidence="9">RNA polymerase subunit beta</shortName>
    </alternativeName>
</protein>
<dbReference type="GO" id="GO:0032549">
    <property type="term" value="F:ribonucleoside binding"/>
    <property type="evidence" value="ECO:0007669"/>
    <property type="project" value="InterPro"/>
</dbReference>
<evidence type="ECO:0000256" key="7">
    <source>
        <dbReference type="ARBA" id="ARBA00026088"/>
    </source>
</evidence>
<dbReference type="InterPro" id="IPR037033">
    <property type="entry name" value="DNA-dir_RNAP_su2_hyb_sf"/>
</dbReference>
<dbReference type="EC" id="2.7.7.6" evidence="9"/>
<dbReference type="InterPro" id="IPR010243">
    <property type="entry name" value="RNA_pol_bsu_bac"/>
</dbReference>
<dbReference type="GeneID" id="22160624"/>
<evidence type="ECO:0000259" key="13">
    <source>
        <dbReference type="Pfam" id="PF04560"/>
    </source>
</evidence>
<dbReference type="Pfam" id="PF00562">
    <property type="entry name" value="RNA_pol_Rpb2_6"/>
    <property type="match status" value="1"/>
</dbReference>
<comment type="similarity">
    <text evidence="2 9 10">Belongs to the RNA polymerase beta chain family.</text>
</comment>
<feature type="domain" description="RNA polymerase Rpb2" evidence="14">
    <location>
        <begin position="128"/>
        <end position="319"/>
    </location>
</feature>
<evidence type="ECO:0000259" key="12">
    <source>
        <dbReference type="Pfam" id="PF00562"/>
    </source>
</evidence>
<dbReference type="Gene3D" id="3.90.1800.10">
    <property type="entry name" value="RNA polymerase alpha subunit dimerisation domain"/>
    <property type="match status" value="1"/>
</dbReference>
<proteinExistence type="inferred from homology"/>
<reference evidence="17" key="1">
    <citation type="journal article" date="2014" name="BMC Evol. Biol.">
        <title>Chloroplast phylogenomic analysis resolves deep-level relationships within the green algal class Trebouxiophyceae.</title>
        <authorList>
            <person name="Lemieux C."/>
            <person name="Otis C."/>
            <person name="Turmel M."/>
        </authorList>
    </citation>
    <scope>NUCLEOTIDE SEQUENCE</scope>
</reference>
<evidence type="ECO:0000256" key="9">
    <source>
        <dbReference type="HAMAP-Rule" id="MF_01321"/>
    </source>
</evidence>
<evidence type="ECO:0000256" key="8">
    <source>
        <dbReference type="ARBA" id="ARBA00048552"/>
    </source>
</evidence>
<evidence type="ECO:0000256" key="6">
    <source>
        <dbReference type="ARBA" id="ARBA00023163"/>
    </source>
</evidence>
<sequence>MQLKRSTLNFFSFDYVEIQRNSFLSFLEKGIIREFLKRNPITNSTQGLELIFYPTDYQLTLPKISPKEALLSSKTYESQLYVPAHLIDLQSKKMKLQWVLIGNIPLMTKRGHFIINGSPRVIVHQMVRSPGVYLQEKITLTVDLEEIHTYYADLIPFRGSWVRLDIDKYQDFWVRMKKTAKIPLFVFLQGLGLNYPQIVQSLEKPKLLLNNLDRETCAQNTTQALGMIASIAYPKKQYVLRPHELGQKFLFRRFMNPRTYDLGEVGRTKFNEKLGLNRGLFQQTLTGKDFLGVTNLLIKLAQGSIFGDDIDDLKNRRVRTSGELIQNQFGTGLARLEKVIRERMKKPKQSLTLRGLITTKALNGALREFFGSSPLSQYMDQTNPLAEITHKRRLSSLGPGGISRETAGMAVRGIHPTHYGRICPIETPEGRNAGLVNSLTNFSRINSLGFLETPLFSVFQGQVQKNQGPAFFSSEQEKKVNVAPGDLGFSFSNFLPKNAIPIRHDQEFLRVNRNQVEFIAMSPTQMISVATALIPFLEHNDANRALMGSNMQRQAVPVMIPERPIVGTGLEARIVANSGQVLQATASGLVSYVSGQQIRIESTQNSLKRTSYSQQSYTKKGARTVSEVTRKSNENIRKDLKDSDSNRAPLGLKGGFASSSAINLSLKRDFFRPQKINLNSKGALPSGYFFQSLTQQKIFEVFLKKKAPRLFIKYKQESKRGLVTPLNTPTFRVTLPAAEQSVANLKSLKGSLASSSATRPTITLPTISLSETFCYQTPELFLFQPNYTFSLTKIFSETDKYKKNLWKTQLRSKIQKKKSQKNFFSKNSFKLRCRQLLYENMDSSVSTLKFKGKRERINMTTGGNWSSAFTQYFRNEIVQTSQGRTLKNLVMTWPFCHRKKNSFTTEKILSLLFSKSSLPCNLKGSFAMELPVSSLIADLSSLKKKPLKTIEYPLQGYGRSNQDTCLKQRPAINEGEWVQEGDLLADCSSSVGGELAVGKNVLIAYMPWEGYNFEDAILISERLVFDEVYTSIHIERYVIEIRDTQYGMERITSRLPDILPKEIKHLDSMGIAKLGSWVRQGDLLVGKITPIKKKKLSPHEKLLFDVVGKVTPIRRDTSLRVPKGVQGRVIHRKIIENETLHSSETNLENTDLKCSSAIGKNQQKIRELNFSSSFQEFERMKKIGGKKGEKSSLALKNPQAFLFYDKSSLKETFLEKQKQPSPTQLFGGQEKRTKKHEQTNLAEEFGLIESLDLEKSFQGPTKVHVFLAEKRNIQRGDKLAGRHGNKGIVSQILPRQDMPFLPDGTPLDMVLNPLGVPSRMNVGQVFECLLGLAGRHLGQQFQIAPFDEAFGPEASRALVYSKLFQARLKTGKPWLFNPEFPGKTKLFDGRTGYCFDQPVTVGQAYMLKLIHLVDEKIHARSTGPYSLLTQQPLRGKSKHGGQRFGEMEVWALEGFGAAYTLQELLTFKSDDVQGRHQVMEAFLNKKPLSWHASEAFKVLLRELQSLCLNVNVYGLYRYMGRKTMDVIEPFDTDETT</sequence>
<dbReference type="Gene3D" id="2.30.150.10">
    <property type="entry name" value="DNA-directed RNA polymerase, beta subunit, external 1 domain"/>
    <property type="match status" value="1"/>
</dbReference>
<dbReference type="GO" id="GO:0000428">
    <property type="term" value="C:DNA-directed RNA polymerase complex"/>
    <property type="evidence" value="ECO:0007669"/>
    <property type="project" value="UniProtKB-KW"/>
</dbReference>
<dbReference type="Pfam" id="PF04561">
    <property type="entry name" value="RNA_pol_Rpb2_2"/>
    <property type="match status" value="1"/>
</dbReference>
<dbReference type="Gene3D" id="3.90.1110.10">
    <property type="entry name" value="RNA polymerase Rpb2, domain 2"/>
    <property type="match status" value="1"/>
</dbReference>
<feature type="domain" description="RNA polymerase beta subunit protrusion" evidence="15">
    <location>
        <begin position="63"/>
        <end position="350"/>
    </location>
</feature>
<dbReference type="InterPro" id="IPR037034">
    <property type="entry name" value="RNA_pol_Rpb2_2_sf"/>
</dbReference>
<dbReference type="Pfam" id="PF04563">
    <property type="entry name" value="RNA_pol_Rpb2_1"/>
    <property type="match status" value="1"/>
</dbReference>
<evidence type="ECO:0000256" key="11">
    <source>
        <dbReference type="SAM" id="MobiDB-lite"/>
    </source>
</evidence>
<comment type="catalytic activity">
    <reaction evidence="8 9 10">
        <text>RNA(n) + a ribonucleoside 5'-triphosphate = RNA(n+1) + diphosphate</text>
        <dbReference type="Rhea" id="RHEA:21248"/>
        <dbReference type="Rhea" id="RHEA-COMP:14527"/>
        <dbReference type="Rhea" id="RHEA-COMP:17342"/>
        <dbReference type="ChEBI" id="CHEBI:33019"/>
        <dbReference type="ChEBI" id="CHEBI:61557"/>
        <dbReference type="ChEBI" id="CHEBI:140395"/>
        <dbReference type="EC" id="2.7.7.6"/>
    </reaction>
</comment>
<dbReference type="Pfam" id="PF04565">
    <property type="entry name" value="RNA_pol_Rpb2_3"/>
    <property type="match status" value="1"/>
</dbReference>
<evidence type="ECO:0000256" key="10">
    <source>
        <dbReference type="RuleBase" id="RU363031"/>
    </source>
</evidence>
<organism evidence="17">
    <name type="scientific">Fusochloris perforata</name>
    <dbReference type="NCBI Taxonomy" id="106203"/>
    <lineage>
        <taxon>Eukaryota</taxon>
        <taxon>Viridiplantae</taxon>
        <taxon>Chlorophyta</taxon>
        <taxon>core chlorophytes</taxon>
        <taxon>Trebouxiophyceae</taxon>
        <taxon>Microthamniales</taxon>
        <taxon>Microthamniaceae</taxon>
        <taxon>Fusochloris</taxon>
    </lineage>
</organism>
<feature type="domain" description="DNA-directed RNA polymerase subunit 2 hybrid-binding" evidence="12">
    <location>
        <begin position="951"/>
        <end position="1438"/>
    </location>
</feature>
<dbReference type="CDD" id="cd00653">
    <property type="entry name" value="RNA_pol_B_RPB2"/>
    <property type="match status" value="1"/>
</dbReference>
<evidence type="ECO:0000256" key="5">
    <source>
        <dbReference type="ARBA" id="ARBA00022695"/>
    </source>
</evidence>
<dbReference type="Gene3D" id="2.40.50.150">
    <property type="match status" value="1"/>
</dbReference>
<evidence type="ECO:0000259" key="14">
    <source>
        <dbReference type="Pfam" id="PF04561"/>
    </source>
</evidence>
<dbReference type="Gene3D" id="2.40.270.10">
    <property type="entry name" value="DNA-directed RNA polymerase, subunit 2, domain 6"/>
    <property type="match status" value="2"/>
</dbReference>
<dbReference type="GO" id="GO:0003677">
    <property type="term" value="F:DNA binding"/>
    <property type="evidence" value="ECO:0007669"/>
    <property type="project" value="UniProtKB-UniRule"/>
</dbReference>
<dbReference type="InterPro" id="IPR007120">
    <property type="entry name" value="DNA-dir_RNAP_su2_dom"/>
</dbReference>
<feature type="compositionally biased region" description="Basic and acidic residues" evidence="11">
    <location>
        <begin position="628"/>
        <end position="645"/>
    </location>
</feature>
<dbReference type="EMBL" id="KM462882">
    <property type="protein sequence ID" value="AIT95205.1"/>
    <property type="molecule type" value="Genomic_DNA"/>
</dbReference>
<evidence type="ECO:0000256" key="2">
    <source>
        <dbReference type="ARBA" id="ARBA00006835"/>
    </source>
</evidence>
<comment type="subunit">
    <text evidence="7 9 10">In plastids the minimal PEP RNA polymerase catalytic core is composed of four subunits: alpha, beta, beta', and beta''. When a (nuclear-encoded) sigma factor is associated with the core the holoenzyme is formed, which can initiate transcription.</text>
</comment>
<dbReference type="GO" id="GO:0009507">
    <property type="term" value="C:chloroplast"/>
    <property type="evidence" value="ECO:0007669"/>
    <property type="project" value="UniProtKB-SubCell"/>
</dbReference>
<dbReference type="InterPro" id="IPR014724">
    <property type="entry name" value="RNA_pol_RPB2_OB-fold"/>
</dbReference>
<dbReference type="RefSeq" id="YP_009106349.1">
    <property type="nucleotide sequence ID" value="NC_025543.1"/>
</dbReference>
<dbReference type="GO" id="GO:0006351">
    <property type="term" value="P:DNA-templated transcription"/>
    <property type="evidence" value="ECO:0007669"/>
    <property type="project" value="UniProtKB-UniRule"/>
</dbReference>
<dbReference type="Gene3D" id="2.40.50.100">
    <property type="match status" value="2"/>
</dbReference>
<dbReference type="InterPro" id="IPR007642">
    <property type="entry name" value="RNA_pol_Rpb2_2"/>
</dbReference>
<keyword evidence="17" id="KW-0150">Chloroplast</keyword>
<keyword evidence="17" id="KW-0934">Plastid</keyword>
<comment type="subcellular location">
    <subcellularLocation>
        <location evidence="9">Plastid</location>
        <location evidence="9">Chloroplast</location>
    </subcellularLocation>
</comment>
<gene>
    <name evidence="9 17" type="primary">rpoB</name>
</gene>
<accession>A0A097KPX0</accession>
<name>A0A097KPX0_9CHLO</name>
<dbReference type="InterPro" id="IPR042107">
    <property type="entry name" value="DNA-dir_RNA_pol_bsu_ext_1_sf"/>
</dbReference>
<dbReference type="InterPro" id="IPR015712">
    <property type="entry name" value="DNA-dir_RNA_pol_su2"/>
</dbReference>
<dbReference type="SUPFAM" id="SSF64484">
    <property type="entry name" value="beta and beta-prime subunits of DNA dependent RNA-polymerase"/>
    <property type="match status" value="1"/>
</dbReference>
<feature type="domain" description="RNA polymerase Rpb2" evidence="13">
    <location>
        <begin position="1440"/>
        <end position="1513"/>
    </location>
</feature>
<dbReference type="PANTHER" id="PTHR20856">
    <property type="entry name" value="DNA-DIRECTED RNA POLYMERASE I SUBUNIT 2"/>
    <property type="match status" value="1"/>
</dbReference>
<dbReference type="InterPro" id="IPR007644">
    <property type="entry name" value="RNA_pol_bsu_protrusion"/>
</dbReference>
<feature type="domain" description="RNA polymerase Rpb2" evidence="16">
    <location>
        <begin position="377"/>
        <end position="445"/>
    </location>
</feature>
<dbReference type="InterPro" id="IPR007641">
    <property type="entry name" value="RNA_pol_Rpb2_7"/>
</dbReference>
<keyword evidence="6 9" id="KW-0804">Transcription</keyword>
<geneLocation type="chloroplast" evidence="17"/>
<dbReference type="InterPro" id="IPR007645">
    <property type="entry name" value="RNA_pol_Rpb2_3"/>
</dbReference>
<feature type="region of interest" description="Disordered" evidence="11">
    <location>
        <begin position="611"/>
        <end position="646"/>
    </location>
</feature>
<dbReference type="Pfam" id="PF04560">
    <property type="entry name" value="RNA_pol_Rpb2_7"/>
    <property type="match status" value="1"/>
</dbReference>
<evidence type="ECO:0000313" key="17">
    <source>
        <dbReference type="EMBL" id="AIT95205.1"/>
    </source>
</evidence>
<evidence type="ECO:0000256" key="1">
    <source>
        <dbReference type="ARBA" id="ARBA00004026"/>
    </source>
</evidence>
<dbReference type="PROSITE" id="PS01166">
    <property type="entry name" value="RNA_POL_BETA"/>
    <property type="match status" value="1"/>
</dbReference>
<keyword evidence="3 9" id="KW-0240">DNA-directed RNA polymerase</keyword>
<comment type="function">
    <text evidence="1 9 10">DNA-dependent RNA polymerase catalyzes the transcription of DNA into RNA using the four ribonucleoside triphosphates as substrates.</text>
</comment>
<evidence type="ECO:0000259" key="16">
    <source>
        <dbReference type="Pfam" id="PF04565"/>
    </source>
</evidence>
<keyword evidence="4 9" id="KW-0808">Transferase</keyword>
<evidence type="ECO:0000256" key="3">
    <source>
        <dbReference type="ARBA" id="ARBA00022478"/>
    </source>
</evidence>
<dbReference type="GO" id="GO:0003899">
    <property type="term" value="F:DNA-directed RNA polymerase activity"/>
    <property type="evidence" value="ECO:0007669"/>
    <property type="project" value="UniProtKB-UniRule"/>
</dbReference>
<evidence type="ECO:0000259" key="15">
    <source>
        <dbReference type="Pfam" id="PF04563"/>
    </source>
</evidence>